<feature type="compositionally biased region" description="Low complexity" evidence="1">
    <location>
        <begin position="1"/>
        <end position="21"/>
    </location>
</feature>
<organism evidence="2 3">
    <name type="scientific">Exidia glandulosa HHB12029</name>
    <dbReference type="NCBI Taxonomy" id="1314781"/>
    <lineage>
        <taxon>Eukaryota</taxon>
        <taxon>Fungi</taxon>
        <taxon>Dikarya</taxon>
        <taxon>Basidiomycota</taxon>
        <taxon>Agaricomycotina</taxon>
        <taxon>Agaricomycetes</taxon>
        <taxon>Auriculariales</taxon>
        <taxon>Exidiaceae</taxon>
        <taxon>Exidia</taxon>
    </lineage>
</organism>
<sequence length="70" mass="7296">RSRCSRPSTTATSRYAASATPVSPRAQPTAGSARAVTAASCARRRSLNSGFRPPSGHLCSGRACRVCFVL</sequence>
<protein>
    <submittedName>
        <fullName evidence="2">Uncharacterized protein</fullName>
    </submittedName>
</protein>
<name>A0A165KCA1_EXIGL</name>
<dbReference type="Proteomes" id="UP000077266">
    <property type="component" value="Unassembled WGS sequence"/>
</dbReference>
<dbReference type="InParanoid" id="A0A165KCA1"/>
<feature type="non-terminal residue" evidence="2">
    <location>
        <position position="1"/>
    </location>
</feature>
<evidence type="ECO:0000313" key="3">
    <source>
        <dbReference type="Proteomes" id="UP000077266"/>
    </source>
</evidence>
<keyword evidence="3" id="KW-1185">Reference proteome</keyword>
<feature type="region of interest" description="Disordered" evidence="1">
    <location>
        <begin position="1"/>
        <end position="31"/>
    </location>
</feature>
<dbReference type="AlphaFoldDB" id="A0A165KCA1"/>
<evidence type="ECO:0000313" key="2">
    <source>
        <dbReference type="EMBL" id="KZV96121.1"/>
    </source>
</evidence>
<evidence type="ECO:0000256" key="1">
    <source>
        <dbReference type="SAM" id="MobiDB-lite"/>
    </source>
</evidence>
<accession>A0A165KCA1</accession>
<gene>
    <name evidence="2" type="ORF">EXIGLDRAFT_671511</name>
</gene>
<dbReference type="EMBL" id="KV425947">
    <property type="protein sequence ID" value="KZV96121.1"/>
    <property type="molecule type" value="Genomic_DNA"/>
</dbReference>
<feature type="non-terminal residue" evidence="2">
    <location>
        <position position="70"/>
    </location>
</feature>
<proteinExistence type="predicted"/>
<reference evidence="2 3" key="1">
    <citation type="journal article" date="2016" name="Mol. Biol. Evol.">
        <title>Comparative Genomics of Early-Diverging Mushroom-Forming Fungi Provides Insights into the Origins of Lignocellulose Decay Capabilities.</title>
        <authorList>
            <person name="Nagy L.G."/>
            <person name="Riley R."/>
            <person name="Tritt A."/>
            <person name="Adam C."/>
            <person name="Daum C."/>
            <person name="Floudas D."/>
            <person name="Sun H."/>
            <person name="Yadav J.S."/>
            <person name="Pangilinan J."/>
            <person name="Larsson K.H."/>
            <person name="Matsuura K."/>
            <person name="Barry K."/>
            <person name="Labutti K."/>
            <person name="Kuo R."/>
            <person name="Ohm R.A."/>
            <person name="Bhattacharya S.S."/>
            <person name="Shirouzu T."/>
            <person name="Yoshinaga Y."/>
            <person name="Martin F.M."/>
            <person name="Grigoriev I.V."/>
            <person name="Hibbett D.S."/>
        </authorList>
    </citation>
    <scope>NUCLEOTIDE SEQUENCE [LARGE SCALE GENOMIC DNA]</scope>
    <source>
        <strain evidence="2 3">HHB12029</strain>
    </source>
</reference>